<reference evidence="2 3" key="1">
    <citation type="submission" date="2018-06" db="EMBL/GenBank/DDBJ databases">
        <authorList>
            <consortium name="Pathogen Informatics"/>
            <person name="Doyle S."/>
        </authorList>
    </citation>
    <scope>NUCLEOTIDE SEQUENCE [LARGE SCALE GENOMIC DNA]</scope>
    <source>
        <strain evidence="2 3">NCTC11842</strain>
    </source>
</reference>
<protein>
    <submittedName>
        <fullName evidence="2">Uncharacterized protein</fullName>
    </submittedName>
</protein>
<evidence type="ECO:0000256" key="1">
    <source>
        <dbReference type="SAM" id="MobiDB-lite"/>
    </source>
</evidence>
<dbReference type="EMBL" id="UAUF01000014">
    <property type="protein sequence ID" value="SPZ13162.1"/>
    <property type="molecule type" value="Genomic_DNA"/>
</dbReference>
<organism evidence="2 3">
    <name type="scientific">Pseudomonas luteola</name>
    <dbReference type="NCBI Taxonomy" id="47886"/>
    <lineage>
        <taxon>Bacteria</taxon>
        <taxon>Pseudomonadati</taxon>
        <taxon>Pseudomonadota</taxon>
        <taxon>Gammaproteobacteria</taxon>
        <taxon>Pseudomonadales</taxon>
        <taxon>Pseudomonadaceae</taxon>
        <taxon>Pseudomonas</taxon>
    </lineage>
</organism>
<gene>
    <name evidence="2" type="ORF">NCTC11842_04883</name>
</gene>
<proteinExistence type="predicted"/>
<feature type="region of interest" description="Disordered" evidence="1">
    <location>
        <begin position="358"/>
        <end position="378"/>
    </location>
</feature>
<feature type="compositionally biased region" description="Basic and acidic residues" evidence="1">
    <location>
        <begin position="368"/>
        <end position="378"/>
    </location>
</feature>
<evidence type="ECO:0000313" key="2">
    <source>
        <dbReference type="EMBL" id="SPZ13162.1"/>
    </source>
</evidence>
<accession>A0A2X2CWK9</accession>
<evidence type="ECO:0000313" key="3">
    <source>
        <dbReference type="Proteomes" id="UP000250443"/>
    </source>
</evidence>
<feature type="region of interest" description="Disordered" evidence="1">
    <location>
        <begin position="402"/>
        <end position="425"/>
    </location>
</feature>
<dbReference type="Proteomes" id="UP000250443">
    <property type="component" value="Unassembled WGS sequence"/>
</dbReference>
<sequence length="425" mass="48249">MSAHVLQDELFSTFDPRERLDNQRSRLDEALAALDEHRLLNTAPKALIDYFIAVYRIEPPALRRHEWQAETDDHADFEGNAASHRLDIDIPFDGDAEWFGAQAGPWAGTSGTVRISGQSLILTFEIKRGAEQAARALIDREVNEIEKALAWIRQEVNAYNDSLSATVETVINTRRTRLLSHQALAQTLGIPLHKRSDGPLARLTPVSQEQLFPELPRMGHGPDLPEPALSRDQHEQIVETLQSAITLLAYSPSLFATWNEAPLRNYLGIALNGQFERPETIEPFVPVGYSALGLRHRERIACLADCLFWKSAEAYREQLDYLLAHPLSREARLILLVFYRGQRLTRTINDVRAQNRAHPAYQEAPEEQPEHGSEVTLRLPDDPMRTIRLTTLLFKAPKAQNNVTTPHRKPHRKAEPNRTQIGFDF</sequence>
<dbReference type="AlphaFoldDB" id="A0A2X2CWK9"/>
<name>A0A2X2CWK9_PSELU</name>
<dbReference type="RefSeq" id="WP_146766068.1">
    <property type="nucleotide sequence ID" value="NZ_UAUF01000014.1"/>
</dbReference>